<gene>
    <name evidence="1" type="ORF">AAG747_11645</name>
</gene>
<comment type="caution">
    <text evidence="1">The sequence shown here is derived from an EMBL/GenBank/DDBJ whole genome shotgun (WGS) entry which is preliminary data.</text>
</comment>
<dbReference type="EMBL" id="JBDKWZ010000006">
    <property type="protein sequence ID" value="MEN7548568.1"/>
    <property type="molecule type" value="Genomic_DNA"/>
</dbReference>
<sequence length="257" mass="29812">MKLIQPSLLIRWAFVFFFFVCCNYGMAVDGSKHKLKRLQQEAAKVGLKFSFYPVKDSKIIKVFYSKEDGKKLTFEVLSLNGKVLAKSVHNAKHEGRITFNLQKESPRFVQLRIVKEQFKGTFEIDLEHFSQPALEADSGSKNAFESSAYAVINTFHIKFFYINPDLVPTVVKIYNEKDKLVMTQLLPQEKEAQIRFDMEKIGLGKYTIVAEQADHQYTHRVWVKFHKQYAPFKADKKKNPVRQLGKYLLLLPLALLL</sequence>
<reference evidence="1 2" key="1">
    <citation type="submission" date="2024-04" db="EMBL/GenBank/DDBJ databases">
        <title>Novel genus in family Flammeovirgaceae.</title>
        <authorList>
            <person name="Nguyen T.H."/>
            <person name="Vuong T.Q."/>
            <person name="Le H."/>
            <person name="Kim S.-G."/>
        </authorList>
    </citation>
    <scope>NUCLEOTIDE SEQUENCE [LARGE SCALE GENOMIC DNA]</scope>
    <source>
        <strain evidence="1 2">JCM 23209</strain>
    </source>
</reference>
<organism evidence="1 2">
    <name type="scientific">Rapidithrix thailandica</name>
    <dbReference type="NCBI Taxonomy" id="413964"/>
    <lineage>
        <taxon>Bacteria</taxon>
        <taxon>Pseudomonadati</taxon>
        <taxon>Bacteroidota</taxon>
        <taxon>Cytophagia</taxon>
        <taxon>Cytophagales</taxon>
        <taxon>Flammeovirgaceae</taxon>
        <taxon>Rapidithrix</taxon>
    </lineage>
</organism>
<proteinExistence type="predicted"/>
<evidence type="ECO:0000313" key="2">
    <source>
        <dbReference type="Proteomes" id="UP001403385"/>
    </source>
</evidence>
<protein>
    <submittedName>
        <fullName evidence="1">Uncharacterized protein</fullName>
    </submittedName>
</protein>
<name>A0AAW9SB63_9BACT</name>
<dbReference type="Proteomes" id="UP001403385">
    <property type="component" value="Unassembled WGS sequence"/>
</dbReference>
<dbReference type="AlphaFoldDB" id="A0AAW9SB63"/>
<accession>A0AAW9SB63</accession>
<keyword evidence="2" id="KW-1185">Reference proteome</keyword>
<evidence type="ECO:0000313" key="1">
    <source>
        <dbReference type="EMBL" id="MEN7548568.1"/>
    </source>
</evidence>
<dbReference type="RefSeq" id="WP_346821347.1">
    <property type="nucleotide sequence ID" value="NZ_JBDKWZ010000006.1"/>
</dbReference>